<keyword evidence="1" id="KW-0378">Hydrolase</keyword>
<dbReference type="SFLD" id="SFLDG01129">
    <property type="entry name" value="C1.5:_HAD__Beta-PGM__Phosphata"/>
    <property type="match status" value="1"/>
</dbReference>
<dbReference type="InterPro" id="IPR044924">
    <property type="entry name" value="HAD-SF_hydro_IA_REG-2-like_cap"/>
</dbReference>
<dbReference type="SUPFAM" id="SSF56784">
    <property type="entry name" value="HAD-like"/>
    <property type="match status" value="1"/>
</dbReference>
<dbReference type="InterPro" id="IPR051828">
    <property type="entry name" value="HAD-like_hydrolase_domain"/>
</dbReference>
<dbReference type="PANTHER" id="PTHR46191:SF2">
    <property type="entry name" value="HALOACID DEHALOGENASE-LIKE HYDROLASE DOMAIN-CONTAINING PROTEIN 3"/>
    <property type="match status" value="1"/>
</dbReference>
<reference evidence="1" key="1">
    <citation type="submission" date="2023-03" db="EMBL/GenBank/DDBJ databases">
        <title>Massive genome expansion in bonnet fungi (Mycena s.s.) driven by repeated elements and novel gene families across ecological guilds.</title>
        <authorList>
            <consortium name="Lawrence Berkeley National Laboratory"/>
            <person name="Harder C.B."/>
            <person name="Miyauchi S."/>
            <person name="Viragh M."/>
            <person name="Kuo A."/>
            <person name="Thoen E."/>
            <person name="Andreopoulos B."/>
            <person name="Lu D."/>
            <person name="Skrede I."/>
            <person name="Drula E."/>
            <person name="Henrissat B."/>
            <person name="Morin E."/>
            <person name="Kohler A."/>
            <person name="Barry K."/>
            <person name="LaButti K."/>
            <person name="Morin E."/>
            <person name="Salamov A."/>
            <person name="Lipzen A."/>
            <person name="Mereny Z."/>
            <person name="Hegedus B."/>
            <person name="Baldrian P."/>
            <person name="Stursova M."/>
            <person name="Weitz H."/>
            <person name="Taylor A."/>
            <person name="Grigoriev I.V."/>
            <person name="Nagy L.G."/>
            <person name="Martin F."/>
            <person name="Kauserud H."/>
        </authorList>
    </citation>
    <scope>NUCLEOTIDE SEQUENCE</scope>
    <source>
        <strain evidence="1">CBHHK173m</strain>
    </source>
</reference>
<dbReference type="GO" id="GO:0005634">
    <property type="term" value="C:nucleus"/>
    <property type="evidence" value="ECO:0007669"/>
    <property type="project" value="TreeGrafter"/>
</dbReference>
<dbReference type="InterPro" id="IPR036412">
    <property type="entry name" value="HAD-like_sf"/>
</dbReference>
<accession>A0AAD6TT03</accession>
<sequence>MAIRLVTFDVLHTLITPRYPIHVQYARAFEPSLGRLDSQALKRSFRTALRQLQAEKPVYGDDSFSWWSAVIKRTALGAGAEPQALDASLSEIVTKLMATFSTKEGYKAFDDALPVLDTLHDELSVRVAVVSNADSRMISVLKDLAFPAHLDPILLSESEAVEKPSPEIFLRALQRVNVGLEKPITPSECVHVGDELDCDYRGAQNAGIHALLLERPGAESQPGRGSLDPAHIVKDMHEVVEWVKERL</sequence>
<dbReference type="PANTHER" id="PTHR46191">
    <property type="match status" value="1"/>
</dbReference>
<organism evidence="1 2">
    <name type="scientific">Mycena belliarum</name>
    <dbReference type="NCBI Taxonomy" id="1033014"/>
    <lineage>
        <taxon>Eukaryota</taxon>
        <taxon>Fungi</taxon>
        <taxon>Dikarya</taxon>
        <taxon>Basidiomycota</taxon>
        <taxon>Agaricomycotina</taxon>
        <taxon>Agaricomycetes</taxon>
        <taxon>Agaricomycetidae</taxon>
        <taxon>Agaricales</taxon>
        <taxon>Marasmiineae</taxon>
        <taxon>Mycenaceae</taxon>
        <taxon>Mycena</taxon>
    </lineage>
</organism>
<keyword evidence="2" id="KW-1185">Reference proteome</keyword>
<dbReference type="AlphaFoldDB" id="A0AAD6TT03"/>
<proteinExistence type="predicted"/>
<dbReference type="EMBL" id="JARJCN010000082">
    <property type="protein sequence ID" value="KAJ7076401.1"/>
    <property type="molecule type" value="Genomic_DNA"/>
</dbReference>
<dbReference type="Gene3D" id="3.40.50.1000">
    <property type="entry name" value="HAD superfamily/HAD-like"/>
    <property type="match status" value="1"/>
</dbReference>
<dbReference type="InterPro" id="IPR023214">
    <property type="entry name" value="HAD_sf"/>
</dbReference>
<dbReference type="Pfam" id="PF00702">
    <property type="entry name" value="Hydrolase"/>
    <property type="match status" value="1"/>
</dbReference>
<evidence type="ECO:0000313" key="1">
    <source>
        <dbReference type="EMBL" id="KAJ7076401.1"/>
    </source>
</evidence>
<protein>
    <submittedName>
        <fullName evidence="1">HAD hydrolase subfamily IA REG-2-like protein</fullName>
    </submittedName>
</protein>
<comment type="caution">
    <text evidence="1">The sequence shown here is derived from an EMBL/GenBank/DDBJ whole genome shotgun (WGS) entry which is preliminary data.</text>
</comment>
<dbReference type="NCBIfam" id="TIGR01549">
    <property type="entry name" value="HAD-SF-IA-v1"/>
    <property type="match status" value="1"/>
</dbReference>
<dbReference type="Proteomes" id="UP001222325">
    <property type="component" value="Unassembled WGS sequence"/>
</dbReference>
<dbReference type="InterPro" id="IPR006439">
    <property type="entry name" value="HAD-SF_hydro_IA"/>
</dbReference>
<name>A0AAD6TT03_9AGAR</name>
<dbReference type="Gene3D" id="1.10.150.720">
    <property type="entry name" value="Haloacid dehalogenase-like hydrolase"/>
    <property type="match status" value="1"/>
</dbReference>
<evidence type="ECO:0000313" key="2">
    <source>
        <dbReference type="Proteomes" id="UP001222325"/>
    </source>
</evidence>
<dbReference type="SFLD" id="SFLDS00003">
    <property type="entry name" value="Haloacid_Dehalogenase"/>
    <property type="match status" value="1"/>
</dbReference>
<gene>
    <name evidence="1" type="ORF">B0H15DRAFT_864443</name>
</gene>
<dbReference type="GO" id="GO:0016791">
    <property type="term" value="F:phosphatase activity"/>
    <property type="evidence" value="ECO:0007669"/>
    <property type="project" value="UniProtKB-ARBA"/>
</dbReference>